<accession>A0A848LR63</accession>
<dbReference type="EMBL" id="JABBJJ010000215">
    <property type="protein sequence ID" value="NMO19954.1"/>
    <property type="molecule type" value="Genomic_DNA"/>
</dbReference>
<dbReference type="RefSeq" id="WP_169349191.1">
    <property type="nucleotide sequence ID" value="NZ_JABBJJ010000215.1"/>
</dbReference>
<organism evidence="1 2">
    <name type="scientific">Pyxidicoccus fallax</name>
    <dbReference type="NCBI Taxonomy" id="394095"/>
    <lineage>
        <taxon>Bacteria</taxon>
        <taxon>Pseudomonadati</taxon>
        <taxon>Myxococcota</taxon>
        <taxon>Myxococcia</taxon>
        <taxon>Myxococcales</taxon>
        <taxon>Cystobacterineae</taxon>
        <taxon>Myxococcaceae</taxon>
        <taxon>Pyxidicoccus</taxon>
    </lineage>
</organism>
<dbReference type="AlphaFoldDB" id="A0A848LR63"/>
<proteinExistence type="predicted"/>
<evidence type="ECO:0000313" key="1">
    <source>
        <dbReference type="EMBL" id="NMO19954.1"/>
    </source>
</evidence>
<name>A0A848LR63_9BACT</name>
<evidence type="ECO:0000313" key="2">
    <source>
        <dbReference type="Proteomes" id="UP000518300"/>
    </source>
</evidence>
<keyword evidence="2" id="KW-1185">Reference proteome</keyword>
<comment type="caution">
    <text evidence="1">The sequence shown here is derived from an EMBL/GenBank/DDBJ whole genome shotgun (WGS) entry which is preliminary data.</text>
</comment>
<sequence length="71" mass="7630">MSGPIVWIAVNDEHKTPEGFLAKDQSKYGALFLARLPNGYLFKVVAATGVSIAFVPLEAMGTKPDVDFAFA</sequence>
<reference evidence="1 2" key="1">
    <citation type="submission" date="2020-04" db="EMBL/GenBank/DDBJ databases">
        <title>Draft genome of Pyxidicoccus fallax type strain.</title>
        <authorList>
            <person name="Whitworth D.E."/>
        </authorList>
    </citation>
    <scope>NUCLEOTIDE SEQUENCE [LARGE SCALE GENOMIC DNA]</scope>
    <source>
        <strain evidence="1 2">DSM 14698</strain>
    </source>
</reference>
<protein>
    <submittedName>
        <fullName evidence="1">Uncharacterized protein</fullName>
    </submittedName>
</protein>
<dbReference type="Proteomes" id="UP000518300">
    <property type="component" value="Unassembled WGS sequence"/>
</dbReference>
<gene>
    <name evidence="1" type="ORF">HG543_34600</name>
</gene>